<gene>
    <name evidence="1" type="ORF">SSFG_00054</name>
</gene>
<dbReference type="AlphaFoldDB" id="D5ZSS6"/>
<sequence length="197" mass="21925">MVRAHLAFAADARRLGHAHGPRDRTPEVSHSIGEGERVVADAVLHPTLIQGEQRRKLRAFVEVDRATMSGERLAVKPIEYARPQRYEAQPVGRRRRGAAEPGRLRWYPVFPRVLFVLTRAPRSRLEGRTGDLQAMTARRPLVAAPAREVPLGAAVLEDLEQHGPARNVWTPARRHAPPLDRPVTLPAFAGGYASESR</sequence>
<dbReference type="Proteomes" id="UP000003824">
    <property type="component" value="Unassembled WGS sequence"/>
</dbReference>
<proteinExistence type="predicted"/>
<dbReference type="EMBL" id="DS999641">
    <property type="protein sequence ID" value="EFE64797.2"/>
    <property type="molecule type" value="Genomic_DNA"/>
</dbReference>
<organism evidence="1 2">
    <name type="scientific">Streptomyces viridosporus (strain ATCC 14672 / DSM 40746 / JCM 4963 / KCTC 9882 / NRRL B-12104 / FH 1290)</name>
    <name type="common">Streptomyces ghanaensis</name>
    <dbReference type="NCBI Taxonomy" id="566461"/>
    <lineage>
        <taxon>Bacteria</taxon>
        <taxon>Bacillati</taxon>
        <taxon>Actinomycetota</taxon>
        <taxon>Actinomycetes</taxon>
        <taxon>Kitasatosporales</taxon>
        <taxon>Streptomycetaceae</taxon>
        <taxon>Streptomyces</taxon>
    </lineage>
</organism>
<name>D5ZSS6_STRV1</name>
<evidence type="ECO:0000313" key="2">
    <source>
        <dbReference type="Proteomes" id="UP000003824"/>
    </source>
</evidence>
<protein>
    <submittedName>
        <fullName evidence="1">Uncharacterized protein</fullName>
    </submittedName>
</protein>
<evidence type="ECO:0000313" key="1">
    <source>
        <dbReference type="EMBL" id="EFE64797.2"/>
    </source>
</evidence>
<reference evidence="2" key="1">
    <citation type="submission" date="2008-12" db="EMBL/GenBank/DDBJ databases">
        <title>Annotation of Streptomyces ghanaensis ATCC 14672.</title>
        <authorList>
            <consortium name="The Broad Institute Genome Sequencing Platform"/>
            <consortium name="Broad Institute Microbial Sequencing Center"/>
            <person name="Fischbach M."/>
            <person name="Ward D."/>
            <person name="Young S."/>
            <person name="Kodira C.D."/>
            <person name="Zeng Q."/>
            <person name="Koehrsen M."/>
            <person name="Godfrey P."/>
            <person name="Alvarado L."/>
            <person name="Berlin A.M."/>
            <person name="Borenstein D."/>
            <person name="Chen Z."/>
            <person name="Engels R."/>
            <person name="Freedman E."/>
            <person name="Gellesch M."/>
            <person name="Goldberg J."/>
            <person name="Griggs A."/>
            <person name="Gujja S."/>
            <person name="Heiman D.I."/>
            <person name="Hepburn T.A."/>
            <person name="Howarth C."/>
            <person name="Jen D."/>
            <person name="Larson L."/>
            <person name="Lewis B."/>
            <person name="Mehta T."/>
            <person name="Park D."/>
            <person name="Pearson M."/>
            <person name="Roberts A."/>
            <person name="Saif S."/>
            <person name="Shea T.D."/>
            <person name="Shenoy N."/>
            <person name="Sisk P."/>
            <person name="Stolte C."/>
            <person name="Sykes S.N."/>
            <person name="Walk T."/>
            <person name="White J."/>
            <person name="Yandava C."/>
            <person name="Straight P."/>
            <person name="Clardy J."/>
            <person name="Hung D."/>
            <person name="Kolter R."/>
            <person name="Mekalanos J."/>
            <person name="Walker S."/>
            <person name="Walsh C.T."/>
            <person name="Wieland B.L.C."/>
            <person name="Ilzarbe M."/>
            <person name="Galagan J."/>
            <person name="Nusbaum C."/>
            <person name="Birren B."/>
        </authorList>
    </citation>
    <scope>NUCLEOTIDE SEQUENCE [LARGE SCALE GENOMIC DNA]</scope>
    <source>
        <strain evidence="2">ATCC 14672 / DSM 40746 / JCM 4963 / KCTC 9882 / NRRL B-12104 / FH 1290</strain>
    </source>
</reference>
<dbReference type="eggNOG" id="ENOG5032RAP">
    <property type="taxonomic scope" value="Bacteria"/>
</dbReference>
<accession>D5ZSS6</accession>